<dbReference type="KEGG" id="izh:FEM41_07595"/>
<reference evidence="2 3" key="1">
    <citation type="submission" date="2019-05" db="EMBL/GenBank/DDBJ databases">
        <title>Complete genome sequence of Izhakiella calystegiae KSNA2, an endophyte isolated from beach morning glory (Calystegia soldanella).</title>
        <authorList>
            <person name="Jiang L."/>
            <person name="Jeong J.C."/>
            <person name="Kim C.Y."/>
            <person name="Kim D.H."/>
            <person name="Kim S.W."/>
            <person name="Lee j."/>
        </authorList>
    </citation>
    <scope>NUCLEOTIDE SEQUENCE [LARGE SCALE GENOMIC DNA]</scope>
    <source>
        <strain evidence="2 3">KSNA2</strain>
    </source>
</reference>
<dbReference type="Proteomes" id="UP000302163">
    <property type="component" value="Chromosome"/>
</dbReference>
<protein>
    <submittedName>
        <fullName evidence="2">VOC family metalloprotein YjdN</fullName>
    </submittedName>
</protein>
<dbReference type="EMBL" id="CP040428">
    <property type="protein sequence ID" value="QCT19524.1"/>
    <property type="molecule type" value="Genomic_DNA"/>
</dbReference>
<dbReference type="CDD" id="cd06588">
    <property type="entry name" value="PhnB_like"/>
    <property type="match status" value="1"/>
</dbReference>
<evidence type="ECO:0000259" key="1">
    <source>
        <dbReference type="Pfam" id="PF00903"/>
    </source>
</evidence>
<proteinExistence type="predicted"/>
<dbReference type="NCBIfam" id="NF007537">
    <property type="entry name" value="PRK10148.1"/>
    <property type="match status" value="1"/>
</dbReference>
<feature type="domain" description="Glyoxalase/fosfomycin resistance/dioxygenase" evidence="1">
    <location>
        <begin position="9"/>
        <end position="137"/>
    </location>
</feature>
<dbReference type="InterPro" id="IPR004360">
    <property type="entry name" value="Glyas_Fos-R_dOase_dom"/>
</dbReference>
<sequence>MALIPYITFSGSCREAITFYQKALDAEILYSMTFAEMPPRESGEQQEGCAATVKMAPDDILHASLRIAGCEIMISDGAADNIPHHGYALNLMTTDVEEGKRWFQNLAVGGHITMPWQETFWAFGFGMVTDRFGIHWMVNIAKPAE</sequence>
<name>A0A4P8YIT8_9ENTR</name>
<evidence type="ECO:0000313" key="2">
    <source>
        <dbReference type="EMBL" id="QCT19524.1"/>
    </source>
</evidence>
<evidence type="ECO:0000313" key="3">
    <source>
        <dbReference type="Proteomes" id="UP000302163"/>
    </source>
</evidence>
<accession>A0A4P8YIT8</accession>
<dbReference type="Pfam" id="PF00903">
    <property type="entry name" value="Glyoxalase"/>
    <property type="match status" value="1"/>
</dbReference>
<dbReference type="Gene3D" id="3.10.180.10">
    <property type="entry name" value="2,3-Dihydroxybiphenyl 1,2-Dioxygenase, domain 1"/>
    <property type="match status" value="1"/>
</dbReference>
<dbReference type="OrthoDB" id="9795306at2"/>
<dbReference type="InterPro" id="IPR029068">
    <property type="entry name" value="Glyas_Bleomycin-R_OHBP_Dase"/>
</dbReference>
<organism evidence="2 3">
    <name type="scientific">Jejubacter calystegiae</name>
    <dbReference type="NCBI Taxonomy" id="2579935"/>
    <lineage>
        <taxon>Bacteria</taxon>
        <taxon>Pseudomonadati</taxon>
        <taxon>Pseudomonadota</taxon>
        <taxon>Gammaproteobacteria</taxon>
        <taxon>Enterobacterales</taxon>
        <taxon>Enterobacteriaceae</taxon>
        <taxon>Jejubacter</taxon>
    </lineage>
</organism>
<dbReference type="SUPFAM" id="SSF54593">
    <property type="entry name" value="Glyoxalase/Bleomycin resistance protein/Dihydroxybiphenyl dioxygenase"/>
    <property type="match status" value="1"/>
</dbReference>
<dbReference type="RefSeq" id="WP_138095407.1">
    <property type="nucleotide sequence ID" value="NZ_CP040428.1"/>
</dbReference>
<dbReference type="AlphaFoldDB" id="A0A4P8YIT8"/>
<gene>
    <name evidence="2" type="primary">yjdN</name>
    <name evidence="2" type="ORF">FEM41_07595</name>
</gene>
<keyword evidence="3" id="KW-1185">Reference proteome</keyword>
<dbReference type="InterPro" id="IPR028973">
    <property type="entry name" value="PhnB-like"/>
</dbReference>
<dbReference type="PANTHER" id="PTHR33990">
    <property type="entry name" value="PROTEIN YJDN-RELATED"/>
    <property type="match status" value="1"/>
</dbReference>
<dbReference type="PANTHER" id="PTHR33990:SF1">
    <property type="entry name" value="PROTEIN YJDN"/>
    <property type="match status" value="1"/>
</dbReference>